<reference evidence="4" key="1">
    <citation type="submission" date="2017-06" db="EMBL/GenBank/DDBJ databases">
        <authorList>
            <person name="Varghese N."/>
            <person name="Submissions S."/>
        </authorList>
    </citation>
    <scope>NUCLEOTIDE SEQUENCE [LARGE SCALE GENOMIC DNA]</scope>
    <source>
        <strain evidence="4">CIP 108523</strain>
    </source>
</reference>
<name>A0A239BWA5_9PSED</name>
<feature type="domain" description="FecR N-terminal" evidence="2">
    <location>
        <begin position="11"/>
        <end position="53"/>
    </location>
</feature>
<dbReference type="PANTHER" id="PTHR30273">
    <property type="entry name" value="PERIPLASMIC SIGNAL SENSOR AND SIGMA FACTOR ACTIVATOR FECR-RELATED"/>
    <property type="match status" value="1"/>
</dbReference>
<dbReference type="AlphaFoldDB" id="A0A239BWA5"/>
<protein>
    <submittedName>
        <fullName evidence="3">FecR family protein</fullName>
    </submittedName>
</protein>
<dbReference type="InterPro" id="IPR032623">
    <property type="entry name" value="FecR_N"/>
</dbReference>
<accession>A0A239BWA5</accession>
<evidence type="ECO:0000259" key="1">
    <source>
        <dbReference type="Pfam" id="PF04773"/>
    </source>
</evidence>
<evidence type="ECO:0000259" key="2">
    <source>
        <dbReference type="Pfam" id="PF16220"/>
    </source>
</evidence>
<dbReference type="InterPro" id="IPR006860">
    <property type="entry name" value="FecR"/>
</dbReference>
<sequence length="314" mass="34640">MSAPVSTATLQAAANWYLDLQEAPDNAALLDAHQRWLTADAAHRQAWTRLEKLQGKLATLPATLARPMLSVAGNKRRESLKLLGLLLVTGGTAGLAWQSTTFSSLRADQRTATGERRNIRLDDGSTVQLNSATALNIDYGKQLREISLLQGEILVQTAADQKARPFVVHTEQGSIRALGTRFLVQREGEFTQVRVLQHAVEVRTADHQPPVRVKAGQQLRFSASDTKAVEPLESHADAWVNGMLIVSNWPLPRFIAELARYRPGVLRCDPSLSHLRISGAFQLADSDAILDNLSTTLELRIRKVSSYWVSVERA</sequence>
<dbReference type="InterPro" id="IPR012373">
    <property type="entry name" value="Ferrdict_sens_TM"/>
</dbReference>
<proteinExistence type="predicted"/>
<dbReference type="Pfam" id="PF16220">
    <property type="entry name" value="DUF4880"/>
    <property type="match status" value="1"/>
</dbReference>
<dbReference type="Gene3D" id="2.60.120.1440">
    <property type="match status" value="1"/>
</dbReference>
<gene>
    <name evidence="3" type="ORF">SAMN05216255_1381</name>
</gene>
<dbReference type="Pfam" id="PF04773">
    <property type="entry name" value="FecR"/>
    <property type="match status" value="1"/>
</dbReference>
<feature type="domain" description="FecR protein" evidence="1">
    <location>
        <begin position="110"/>
        <end position="201"/>
    </location>
</feature>
<keyword evidence="4" id="KW-1185">Reference proteome</keyword>
<dbReference type="PIRSF" id="PIRSF018266">
    <property type="entry name" value="FecR"/>
    <property type="match status" value="1"/>
</dbReference>
<evidence type="ECO:0000313" key="4">
    <source>
        <dbReference type="Proteomes" id="UP000242915"/>
    </source>
</evidence>
<organism evidence="3 4">
    <name type="scientific">Pseudomonas segetis</name>
    <dbReference type="NCBI Taxonomy" id="298908"/>
    <lineage>
        <taxon>Bacteria</taxon>
        <taxon>Pseudomonadati</taxon>
        <taxon>Pseudomonadota</taxon>
        <taxon>Gammaproteobacteria</taxon>
        <taxon>Pseudomonadales</taxon>
        <taxon>Pseudomonadaceae</taxon>
        <taxon>Pseudomonas</taxon>
    </lineage>
</organism>
<evidence type="ECO:0000313" key="3">
    <source>
        <dbReference type="EMBL" id="SNS12335.1"/>
    </source>
</evidence>
<dbReference type="RefSeq" id="WP_089359242.1">
    <property type="nucleotide sequence ID" value="NZ_FZOG01000002.1"/>
</dbReference>
<dbReference type="PANTHER" id="PTHR30273:SF2">
    <property type="entry name" value="PROTEIN FECR"/>
    <property type="match status" value="1"/>
</dbReference>
<dbReference type="GO" id="GO:0016989">
    <property type="term" value="F:sigma factor antagonist activity"/>
    <property type="evidence" value="ECO:0007669"/>
    <property type="project" value="TreeGrafter"/>
</dbReference>
<dbReference type="EMBL" id="FZOG01000002">
    <property type="protein sequence ID" value="SNS12335.1"/>
    <property type="molecule type" value="Genomic_DNA"/>
</dbReference>
<dbReference type="Proteomes" id="UP000242915">
    <property type="component" value="Unassembled WGS sequence"/>
</dbReference>